<gene>
    <name evidence="6" type="ORF">RHD99_08400</name>
</gene>
<accession>A0ABY9SET7</accession>
<evidence type="ECO:0000256" key="4">
    <source>
        <dbReference type="ARBA" id="ARBA00023263"/>
    </source>
</evidence>
<comment type="similarity">
    <text evidence="2">Belongs to the fimbrial protein family.</text>
</comment>
<comment type="subcellular location">
    <subcellularLocation>
        <location evidence="1">Fimbrium</location>
    </subcellularLocation>
</comment>
<protein>
    <submittedName>
        <fullName evidence="6">Fimbrial protein</fullName>
    </submittedName>
</protein>
<sequence>MKKTLLATAFVGFGLLSTGAFASDGSITINGKITGTTCDIDIGGAGADGTVTLPTVSTSALSAAEDVAGKTLVKIDLTNCSDTGSVRAFFNTTNVNSSTGNLLNIAATGTPATNVEVQLLNKTQGVIDLRTNDTNPYETITGDAATLEYYAQYIAKTAAAGEGDVSTKAVFSLDYQ</sequence>
<evidence type="ECO:0000313" key="6">
    <source>
        <dbReference type="EMBL" id="WMY75942.1"/>
    </source>
</evidence>
<dbReference type="PANTHER" id="PTHR33420">
    <property type="entry name" value="FIMBRIAL SUBUNIT ELFA-RELATED"/>
    <property type="match status" value="1"/>
</dbReference>
<name>A0ABY9SET7_9ENTR</name>
<evidence type="ECO:0000256" key="3">
    <source>
        <dbReference type="ARBA" id="ARBA00022729"/>
    </source>
</evidence>
<dbReference type="InterPro" id="IPR008966">
    <property type="entry name" value="Adhesion_dom_sf"/>
</dbReference>
<keyword evidence="4" id="KW-0281">Fimbrium</keyword>
<dbReference type="Gene3D" id="2.60.40.1090">
    <property type="entry name" value="Fimbrial-type adhesion domain"/>
    <property type="match status" value="1"/>
</dbReference>
<evidence type="ECO:0000256" key="1">
    <source>
        <dbReference type="ARBA" id="ARBA00004561"/>
    </source>
</evidence>
<organism evidence="6 7">
    <name type="scientific">Buttiauxella selenatireducens</name>
    <dbReference type="NCBI Taxonomy" id="3073902"/>
    <lineage>
        <taxon>Bacteria</taxon>
        <taxon>Pseudomonadati</taxon>
        <taxon>Pseudomonadota</taxon>
        <taxon>Gammaproteobacteria</taxon>
        <taxon>Enterobacterales</taxon>
        <taxon>Enterobacteriaceae</taxon>
        <taxon>Buttiauxella</taxon>
    </lineage>
</organism>
<keyword evidence="3 5" id="KW-0732">Signal</keyword>
<proteinExistence type="inferred from homology"/>
<evidence type="ECO:0000256" key="2">
    <source>
        <dbReference type="ARBA" id="ARBA00006671"/>
    </source>
</evidence>
<keyword evidence="7" id="KW-1185">Reference proteome</keyword>
<dbReference type="InterPro" id="IPR036937">
    <property type="entry name" value="Adhesion_dom_fimbrial_sf"/>
</dbReference>
<dbReference type="InterPro" id="IPR039458">
    <property type="entry name" value="FimA-like"/>
</dbReference>
<feature type="signal peptide" evidence="5">
    <location>
        <begin position="1"/>
        <end position="22"/>
    </location>
</feature>
<dbReference type="SUPFAM" id="SSF49401">
    <property type="entry name" value="Bacterial adhesins"/>
    <property type="match status" value="1"/>
</dbReference>
<dbReference type="PANTHER" id="PTHR33420:SF3">
    <property type="entry name" value="FIMBRIAL SUBUNIT ELFA"/>
    <property type="match status" value="1"/>
</dbReference>
<reference evidence="6 7" key="1">
    <citation type="submission" date="2023-09" db="EMBL/GenBank/DDBJ databases">
        <title>Buttiauxella selenatireducens sp. nov., isolated from the rhizosphere of Cardamine hupingshanesis.</title>
        <authorList>
            <person name="Zhang S."/>
            <person name="Xu Z."/>
            <person name="Wang H."/>
            <person name="Guo Y."/>
        </authorList>
    </citation>
    <scope>NUCLEOTIDE SEQUENCE [LARGE SCALE GENOMIC DNA]</scope>
    <source>
        <strain evidence="6 7">R73</strain>
    </source>
</reference>
<feature type="chain" id="PRO_5046527295" evidence="5">
    <location>
        <begin position="23"/>
        <end position="176"/>
    </location>
</feature>
<evidence type="ECO:0000313" key="7">
    <source>
        <dbReference type="Proteomes" id="UP001246690"/>
    </source>
</evidence>
<dbReference type="Pfam" id="PF16970">
    <property type="entry name" value="FimA"/>
    <property type="match status" value="1"/>
</dbReference>
<dbReference type="InterPro" id="IPR050263">
    <property type="entry name" value="Bact_Fimbrial_Adh_Pro"/>
</dbReference>
<dbReference type="Proteomes" id="UP001246690">
    <property type="component" value="Chromosome"/>
</dbReference>
<evidence type="ECO:0000256" key="5">
    <source>
        <dbReference type="SAM" id="SignalP"/>
    </source>
</evidence>
<dbReference type="EMBL" id="CP133838">
    <property type="protein sequence ID" value="WMY75942.1"/>
    <property type="molecule type" value="Genomic_DNA"/>
</dbReference>
<dbReference type="RefSeq" id="WP_309878389.1">
    <property type="nucleotide sequence ID" value="NZ_CP133838.1"/>
</dbReference>